<evidence type="ECO:0000313" key="4">
    <source>
        <dbReference type="Proteomes" id="UP000006671"/>
    </source>
</evidence>
<feature type="compositionally biased region" description="Low complexity" evidence="1">
    <location>
        <begin position="87"/>
        <end position="100"/>
    </location>
</feature>
<sequence length="506" mass="60845">MDRNTPQNNNNYSSSSHHYHGGRDYNRRDYDRYDNNYYHNDRRDYDGYNSYSNRGGGSSYHNNNNNNNRTPPPRSSNYREQQENGDSSPPRSPTSSSQTSKIREMSYAERVSIFKKMLDDCKVQIDDDWSRAMKRVGNDSRVKIISRIQDRKDIFHQYISEKITREREMKREKRRKLREDFLSMLAELKSTPIFSQPKAYLSTTYQQVLPKIENDHRFLNVESEDDRLDYFYSFLDELENKDKDISKQEKKEKKIRFKELLIRKKEQGLISYRTLWRHIREKIQSEEEYKALDYCDRLLVWEEFISNLELEHYNKKKQRREERERLIKQHADNYWDLLSDLRKSGKVNVLSSWKEVKPIIETEDRYQAIANQTVDIPPSSPMRHQEQRSRNTIEKARAIFNDFIDHLLSIYKQDKKTFRKLIKDLDIVIDDTSNFEEFKSKIEKDDRVSSISPDNISILFEEAVDKAKDKKRKYQPTSEENFNQDEVGEDFKHRKIEGSEQMTNQQ</sequence>
<evidence type="ECO:0000259" key="2">
    <source>
        <dbReference type="PROSITE" id="PS51676"/>
    </source>
</evidence>
<dbReference type="GO" id="GO:0005685">
    <property type="term" value="C:U1 snRNP"/>
    <property type="evidence" value="ECO:0007669"/>
    <property type="project" value="TreeGrafter"/>
</dbReference>
<dbReference type="InterPro" id="IPR036517">
    <property type="entry name" value="FF_domain_sf"/>
</dbReference>
<dbReference type="AlphaFoldDB" id="D2VXQ9"/>
<feature type="domain" description="FF" evidence="2">
    <location>
        <begin position="250"/>
        <end position="307"/>
    </location>
</feature>
<protein>
    <submittedName>
        <fullName evidence="3">Predicted protein</fullName>
    </submittedName>
</protein>
<dbReference type="VEuPathDB" id="AmoebaDB:NAEGRDRAFT_73836"/>
<dbReference type="GO" id="GO:0045292">
    <property type="term" value="P:mRNA cis splicing, via spliceosome"/>
    <property type="evidence" value="ECO:0007669"/>
    <property type="project" value="InterPro"/>
</dbReference>
<dbReference type="OMA" id="DDWSRAM"/>
<dbReference type="PROSITE" id="PS51676">
    <property type="entry name" value="FF"/>
    <property type="match status" value="4"/>
</dbReference>
<gene>
    <name evidence="3" type="ORF">NAEGRDRAFT_73836</name>
</gene>
<feature type="region of interest" description="Disordered" evidence="1">
    <location>
        <begin position="469"/>
        <end position="506"/>
    </location>
</feature>
<dbReference type="GO" id="GO:0003723">
    <property type="term" value="F:RNA binding"/>
    <property type="evidence" value="ECO:0007669"/>
    <property type="project" value="TreeGrafter"/>
</dbReference>
<evidence type="ECO:0000256" key="1">
    <source>
        <dbReference type="SAM" id="MobiDB-lite"/>
    </source>
</evidence>
<accession>D2VXQ9</accession>
<dbReference type="GeneID" id="8863538"/>
<dbReference type="Gene3D" id="1.10.10.440">
    <property type="entry name" value="FF domain"/>
    <property type="match status" value="5"/>
</dbReference>
<dbReference type="InterPro" id="IPR039726">
    <property type="entry name" value="Prp40-like"/>
</dbReference>
<reference evidence="3 4" key="1">
    <citation type="journal article" date="2010" name="Cell">
        <title>The genome of Naegleria gruberi illuminates early eukaryotic versatility.</title>
        <authorList>
            <person name="Fritz-Laylin L.K."/>
            <person name="Prochnik S.E."/>
            <person name="Ginger M.L."/>
            <person name="Dacks J.B."/>
            <person name="Carpenter M.L."/>
            <person name="Field M.C."/>
            <person name="Kuo A."/>
            <person name="Paredez A."/>
            <person name="Chapman J."/>
            <person name="Pham J."/>
            <person name="Shu S."/>
            <person name="Neupane R."/>
            <person name="Cipriano M."/>
            <person name="Mancuso J."/>
            <person name="Tu H."/>
            <person name="Salamov A."/>
            <person name="Lindquist E."/>
            <person name="Shapiro H."/>
            <person name="Lucas S."/>
            <person name="Grigoriev I.V."/>
            <person name="Cande W.Z."/>
            <person name="Fulton C."/>
            <person name="Rokhsar D.S."/>
            <person name="Dawson S.C."/>
        </authorList>
    </citation>
    <scope>NUCLEOTIDE SEQUENCE [LARGE SCALE GENOMIC DNA]</scope>
    <source>
        <strain evidence="3 4">NEG-M</strain>
    </source>
</reference>
<dbReference type="RefSeq" id="XP_002671079.1">
    <property type="nucleotide sequence ID" value="XM_002671033.1"/>
</dbReference>
<dbReference type="PANTHER" id="PTHR11864">
    <property type="entry name" value="PRE-MRNA-PROCESSING PROTEIN PRP40"/>
    <property type="match status" value="1"/>
</dbReference>
<dbReference type="Proteomes" id="UP000006671">
    <property type="component" value="Unassembled WGS sequence"/>
</dbReference>
<dbReference type="InterPro" id="IPR002713">
    <property type="entry name" value="FF_domain"/>
</dbReference>
<dbReference type="STRING" id="5762.D2VXQ9"/>
<name>D2VXQ9_NAEGR</name>
<dbReference type="Pfam" id="PF25432">
    <property type="entry name" value="FF_PRPF40A"/>
    <property type="match status" value="1"/>
</dbReference>
<feature type="compositionally biased region" description="Basic and acidic residues" evidence="1">
    <location>
        <begin position="21"/>
        <end position="46"/>
    </location>
</feature>
<feature type="domain" description="FF" evidence="2">
    <location>
        <begin position="327"/>
        <end position="406"/>
    </location>
</feature>
<dbReference type="KEGG" id="ngr:NAEGRDRAFT_73836"/>
<proteinExistence type="predicted"/>
<feature type="region of interest" description="Disordered" evidence="1">
    <location>
        <begin position="1"/>
        <end position="104"/>
    </location>
</feature>
<dbReference type="eggNOG" id="KOG0152">
    <property type="taxonomic scope" value="Eukaryota"/>
</dbReference>
<dbReference type="Pfam" id="PF01846">
    <property type="entry name" value="FF"/>
    <property type="match status" value="4"/>
</dbReference>
<keyword evidence="4" id="KW-1185">Reference proteome</keyword>
<feature type="compositionally biased region" description="Basic and acidic residues" evidence="1">
    <location>
        <begin position="489"/>
        <end position="498"/>
    </location>
</feature>
<organism evidence="4">
    <name type="scientific">Naegleria gruberi</name>
    <name type="common">Amoeba</name>
    <dbReference type="NCBI Taxonomy" id="5762"/>
    <lineage>
        <taxon>Eukaryota</taxon>
        <taxon>Discoba</taxon>
        <taxon>Heterolobosea</taxon>
        <taxon>Tetramitia</taxon>
        <taxon>Eutetramitia</taxon>
        <taxon>Vahlkampfiidae</taxon>
        <taxon>Naegleria</taxon>
    </lineage>
</organism>
<dbReference type="OrthoDB" id="187617at2759"/>
<dbReference type="PANTHER" id="PTHR11864:SF0">
    <property type="entry name" value="PRP40 PRE-MRNA PROCESSING FACTOR 40 HOMOLOG A (YEAST)"/>
    <property type="match status" value="1"/>
</dbReference>
<feature type="domain" description="FF" evidence="2">
    <location>
        <begin position="174"/>
        <end position="237"/>
    </location>
</feature>
<evidence type="ECO:0000313" key="3">
    <source>
        <dbReference type="EMBL" id="EFC38335.1"/>
    </source>
</evidence>
<dbReference type="SMART" id="SM00441">
    <property type="entry name" value="FF"/>
    <property type="match status" value="5"/>
</dbReference>
<dbReference type="InParanoid" id="D2VXQ9"/>
<dbReference type="EMBL" id="GG738908">
    <property type="protein sequence ID" value="EFC38335.1"/>
    <property type="molecule type" value="Genomic_DNA"/>
</dbReference>
<feature type="domain" description="FF" evidence="2">
    <location>
        <begin position="107"/>
        <end position="161"/>
    </location>
</feature>
<dbReference type="GO" id="GO:0071004">
    <property type="term" value="C:U2-type prespliceosome"/>
    <property type="evidence" value="ECO:0007669"/>
    <property type="project" value="TreeGrafter"/>
</dbReference>
<dbReference type="SUPFAM" id="SSF81698">
    <property type="entry name" value="FF domain"/>
    <property type="match status" value="5"/>
</dbReference>
<feature type="compositionally biased region" description="Low complexity" evidence="1">
    <location>
        <begin position="47"/>
        <end position="79"/>
    </location>
</feature>